<keyword evidence="2" id="KW-1185">Reference proteome</keyword>
<evidence type="ECO:0008006" key="3">
    <source>
        <dbReference type="Google" id="ProtNLM"/>
    </source>
</evidence>
<organism evidence="1 2">
    <name type="scientific">Planobispora rosea</name>
    <dbReference type="NCBI Taxonomy" id="35762"/>
    <lineage>
        <taxon>Bacteria</taxon>
        <taxon>Bacillati</taxon>
        <taxon>Actinomycetota</taxon>
        <taxon>Actinomycetes</taxon>
        <taxon>Streptosporangiales</taxon>
        <taxon>Streptosporangiaceae</taxon>
        <taxon>Planobispora</taxon>
    </lineage>
</organism>
<dbReference type="RefSeq" id="WP_068923857.1">
    <property type="nucleotide sequence ID" value="NZ_BMQP01000102.1"/>
</dbReference>
<reference evidence="1" key="1">
    <citation type="submission" date="2021-01" db="EMBL/GenBank/DDBJ databases">
        <title>Whole genome shotgun sequence of Planobispora rosea NBRC 15558.</title>
        <authorList>
            <person name="Komaki H."/>
            <person name="Tamura T."/>
        </authorList>
    </citation>
    <scope>NUCLEOTIDE SEQUENCE</scope>
    <source>
        <strain evidence="1">NBRC 15558</strain>
    </source>
</reference>
<dbReference type="Proteomes" id="UP000655044">
    <property type="component" value="Unassembled WGS sequence"/>
</dbReference>
<name>A0A8J3SB40_PLARO</name>
<evidence type="ECO:0000313" key="2">
    <source>
        <dbReference type="Proteomes" id="UP000655044"/>
    </source>
</evidence>
<proteinExistence type="predicted"/>
<protein>
    <recommendedName>
        <fullName evidence="3">4-hydroxy-3-methylbut-2-enyl diphosphate reductase</fullName>
    </recommendedName>
</protein>
<evidence type="ECO:0000313" key="1">
    <source>
        <dbReference type="EMBL" id="GIH89331.1"/>
    </source>
</evidence>
<dbReference type="AlphaFoldDB" id="A0A8J3SB40"/>
<comment type="caution">
    <text evidence="1">The sequence shown here is derived from an EMBL/GenBank/DDBJ whole genome shotgun (WGS) entry which is preliminary data.</text>
</comment>
<gene>
    <name evidence="1" type="ORF">Pro02_77390</name>
</gene>
<sequence length="64" mass="6707">MGRIPLAGAQTIGVSSGASVPEHLVTGLLRRLAGHGFTDVQPVVLSQESLTFSLPAELRSPRRA</sequence>
<accession>A0A8J3SB40</accession>
<dbReference type="EMBL" id="BOOI01000135">
    <property type="protein sequence ID" value="GIH89331.1"/>
    <property type="molecule type" value="Genomic_DNA"/>
</dbReference>